<reference evidence="3" key="1">
    <citation type="submission" date="2020-02" db="EMBL/GenBank/DDBJ databases">
        <title>Genomic and physiological characterization of two novel Nitrospinaceae genera.</title>
        <authorList>
            <person name="Mueller A.J."/>
            <person name="Jung M.-Y."/>
            <person name="Strachan C.R."/>
            <person name="Herbold C.W."/>
            <person name="Kirkegaard R.H."/>
            <person name="Daims H."/>
        </authorList>
    </citation>
    <scope>NUCLEOTIDE SEQUENCE [LARGE SCALE GENOMIC DNA]</scope>
</reference>
<protein>
    <submittedName>
        <fullName evidence="2">DUF1566 domain-containing protein</fullName>
    </submittedName>
</protein>
<dbReference type="InterPro" id="IPR011460">
    <property type="entry name" value="Lcl_C"/>
</dbReference>
<accession>A0A7T0G3M1</accession>
<feature type="domain" description="Lcl C-terminal" evidence="1">
    <location>
        <begin position="13"/>
        <end position="137"/>
    </location>
</feature>
<sequence length="140" mass="16308">MSDEKQLIDNGNGTITDLKSNVMWKKTDSFQDTKKWMNWFRCQDYVEISNLERFGGYDDWRYPNEAEAWGLFDLGKKNTDKYGDEIYLDPIFEPLCAGTTWCLDEKGSAALIVQYEDGQKVWPSKYANFNMAVRMVRSLG</sequence>
<dbReference type="Pfam" id="PF07603">
    <property type="entry name" value="Lcl_C"/>
    <property type="match status" value="1"/>
</dbReference>
<proteinExistence type="predicted"/>
<dbReference type="EMBL" id="CP048620">
    <property type="protein sequence ID" value="QPJ65478.1"/>
    <property type="molecule type" value="Genomic_DNA"/>
</dbReference>
<dbReference type="KEGG" id="nva:G3M78_08770"/>
<dbReference type="AlphaFoldDB" id="A0A7T0G3M1"/>
<name>A0A7T0G3M1_9BACT</name>
<gene>
    <name evidence="2" type="ORF">G3M78_08770</name>
</gene>
<evidence type="ECO:0000259" key="1">
    <source>
        <dbReference type="Pfam" id="PF07603"/>
    </source>
</evidence>
<dbReference type="Proteomes" id="UP000594464">
    <property type="component" value="Chromosome"/>
</dbReference>
<evidence type="ECO:0000313" key="2">
    <source>
        <dbReference type="EMBL" id="QPJ65478.1"/>
    </source>
</evidence>
<organism evidence="2 3">
    <name type="scientific">Candidatus Nitrohelix vancouverensis</name>
    <dbReference type="NCBI Taxonomy" id="2705534"/>
    <lineage>
        <taxon>Bacteria</taxon>
        <taxon>Pseudomonadati</taxon>
        <taxon>Nitrospinota/Tectimicrobiota group</taxon>
        <taxon>Nitrospinota</taxon>
        <taxon>Nitrospinia</taxon>
        <taxon>Nitrospinales</taxon>
        <taxon>Nitrospinaceae</taxon>
        <taxon>Candidatus Nitrohelix</taxon>
    </lineage>
</organism>
<evidence type="ECO:0000313" key="3">
    <source>
        <dbReference type="Proteomes" id="UP000594464"/>
    </source>
</evidence>